<keyword evidence="7" id="KW-0808">Transferase</keyword>
<comment type="caution">
    <text evidence="16">The sequence shown here is derived from an EMBL/GenBank/DDBJ whole genome shotgun (WGS) entry which is preliminary data.</text>
</comment>
<evidence type="ECO:0000256" key="8">
    <source>
        <dbReference type="ARBA" id="ARBA00022723"/>
    </source>
</evidence>
<keyword evidence="17" id="KW-1185">Reference proteome</keyword>
<dbReference type="Gene3D" id="3.30.40.10">
    <property type="entry name" value="Zinc/RING finger domain, C3HC4 (zinc finger)"/>
    <property type="match status" value="1"/>
</dbReference>
<keyword evidence="12" id="KW-0862">Zinc</keyword>
<dbReference type="InterPro" id="IPR002867">
    <property type="entry name" value="IBR_dom"/>
</dbReference>
<dbReference type="OrthoDB" id="10009520at2759"/>
<proteinExistence type="inferred from homology"/>
<dbReference type="InterPro" id="IPR048962">
    <property type="entry name" value="ARIH1-like_UBL"/>
</dbReference>
<evidence type="ECO:0000256" key="9">
    <source>
        <dbReference type="ARBA" id="ARBA00022737"/>
    </source>
</evidence>
<feature type="domain" description="RING-type" evidence="15">
    <location>
        <begin position="113"/>
        <end position="327"/>
    </location>
</feature>
<evidence type="ECO:0000256" key="3">
    <source>
        <dbReference type="ARBA" id="ARBA00003976"/>
    </source>
</evidence>
<comment type="cofactor">
    <cofactor evidence="2">
        <name>Zn(2+)</name>
        <dbReference type="ChEBI" id="CHEBI:29105"/>
    </cofactor>
</comment>
<dbReference type="GO" id="GO:0016567">
    <property type="term" value="P:protein ubiquitination"/>
    <property type="evidence" value="ECO:0007669"/>
    <property type="project" value="InterPro"/>
</dbReference>
<accession>A0A443PY17</accession>
<dbReference type="AlphaFoldDB" id="A0A443PY17"/>
<dbReference type="EMBL" id="QPKB01000011">
    <property type="protein sequence ID" value="RWR95662.1"/>
    <property type="molecule type" value="Genomic_DNA"/>
</dbReference>
<dbReference type="FunFam" id="1.20.120.1750:FF:000013">
    <property type="entry name" value="RBR-type E3 ubiquitin transferase"/>
    <property type="match status" value="1"/>
</dbReference>
<dbReference type="PROSITE" id="PS51873">
    <property type="entry name" value="TRIAD"/>
    <property type="match status" value="1"/>
</dbReference>
<dbReference type="SUPFAM" id="SSF57850">
    <property type="entry name" value="RING/U-box"/>
    <property type="match status" value="3"/>
</dbReference>
<evidence type="ECO:0000256" key="2">
    <source>
        <dbReference type="ARBA" id="ARBA00001947"/>
    </source>
</evidence>
<comment type="catalytic activity">
    <reaction evidence="1">
        <text>[E2 ubiquitin-conjugating enzyme]-S-ubiquitinyl-L-cysteine + [acceptor protein]-L-lysine = [E2 ubiquitin-conjugating enzyme]-L-cysteine + [acceptor protein]-N(6)-ubiquitinyl-L-lysine.</text>
        <dbReference type="EC" id="2.3.2.31"/>
    </reaction>
</comment>
<evidence type="ECO:0000256" key="5">
    <source>
        <dbReference type="ARBA" id="ARBA00005884"/>
    </source>
</evidence>
<dbReference type="Pfam" id="PF01485">
    <property type="entry name" value="IBR"/>
    <property type="match status" value="1"/>
</dbReference>
<comment type="pathway">
    <text evidence="4">Protein modification; protein ubiquitination.</text>
</comment>
<sequence length="596" mass="67856">MTSDAEDCYSDRDSFYGIENEEDDDCSWPSSSLSSIQVITKESLLAAQREVLHRVMDLLTLREQHARALLIHHRWDVDRLLAVLVEKGRDRLFAEAGVSLLEHKDLAPLRLSSSVTCNICIEDVSADAVTTMDCGHCFCNACWTEHFIVKINDGQSRRIRCMAHKCNAVCDEAIIRHLVSAKHPDIAERFDRYLLESYIEDNNKVKWCPSVPHCGNAIRIEGDAYCEVECTCGLQFCFSCSEEAHSPCSCLMWELWTKKCRDESETVNWITVNTKPCPKCHKPVEKNGGCNLVSCICGQPFCWLCGGATGRDHTWSSITGHSCGRYIEDTAKKAERAKRDLYRYMHYHNRYKAHTDSLKLESKLKETIQDKISIAESNESGIKDYSWLTNGLYRLFRSRRVLSYSYPFAFYMFGDDLFKDEMTPGERELKQHLFEDQQQQLEANVEKLSKFIEAPFDVISGDTINEIRMRVINLSMITDNLCKKMYECIENDLLGSLQRTIHNIAPYKSKGVERASELSVCSDSDQSTRSMNPCKANCESRANGASDSGMPYLDDRFYESSSLDESGCSTRKRAKKEALGDVLLHLNLPAEVVDRS</sequence>
<evidence type="ECO:0000259" key="15">
    <source>
        <dbReference type="PROSITE" id="PS51873"/>
    </source>
</evidence>
<dbReference type="InterPro" id="IPR001841">
    <property type="entry name" value="Znf_RING"/>
</dbReference>
<keyword evidence="8" id="KW-0479">Metal-binding</keyword>
<protein>
    <recommendedName>
        <fullName evidence="6">RBR-type E3 ubiquitin transferase</fullName>
        <ecNumber evidence="6">2.3.2.31</ecNumber>
    </recommendedName>
</protein>
<evidence type="ECO:0000256" key="4">
    <source>
        <dbReference type="ARBA" id="ARBA00004906"/>
    </source>
</evidence>
<evidence type="ECO:0000256" key="10">
    <source>
        <dbReference type="ARBA" id="ARBA00022771"/>
    </source>
</evidence>
<name>A0A443PY17_9MAGN</name>
<dbReference type="FunFam" id="3.30.40.10:FF:000019">
    <property type="entry name" value="RBR-type E3 ubiquitin transferase"/>
    <property type="match status" value="1"/>
</dbReference>
<dbReference type="STRING" id="337451.A0A443PY17"/>
<reference evidence="16 17" key="1">
    <citation type="journal article" date="2019" name="Nat. Plants">
        <title>Stout camphor tree genome fills gaps in understanding of flowering plant genome evolution.</title>
        <authorList>
            <person name="Chaw S.M."/>
            <person name="Liu Y.C."/>
            <person name="Wu Y.W."/>
            <person name="Wang H.Y."/>
            <person name="Lin C.I."/>
            <person name="Wu C.S."/>
            <person name="Ke H.M."/>
            <person name="Chang L.Y."/>
            <person name="Hsu C.Y."/>
            <person name="Yang H.T."/>
            <person name="Sudianto E."/>
            <person name="Hsu M.H."/>
            <person name="Wu K.P."/>
            <person name="Wang L.N."/>
            <person name="Leebens-Mack J.H."/>
            <person name="Tsai I.J."/>
        </authorList>
    </citation>
    <scope>NUCLEOTIDE SEQUENCE [LARGE SCALE GENOMIC DNA]</scope>
    <source>
        <strain evidence="17">cv. Chaw 1501</strain>
        <tissue evidence="16">Young leaves</tissue>
    </source>
</reference>
<dbReference type="InterPro" id="IPR045840">
    <property type="entry name" value="Ariadne"/>
</dbReference>
<comment type="similarity">
    <text evidence="5">Belongs to the RBR family. Ariadne subfamily.</text>
</comment>
<dbReference type="InterPro" id="IPR031127">
    <property type="entry name" value="E3_UB_ligase_RBR"/>
</dbReference>
<dbReference type="PANTHER" id="PTHR11685">
    <property type="entry name" value="RBR FAMILY RING FINGER AND IBR DOMAIN-CONTAINING"/>
    <property type="match status" value="1"/>
</dbReference>
<evidence type="ECO:0000256" key="6">
    <source>
        <dbReference type="ARBA" id="ARBA00012251"/>
    </source>
</evidence>
<organism evidence="16 17">
    <name type="scientific">Cinnamomum micranthum f. kanehirae</name>
    <dbReference type="NCBI Taxonomy" id="337451"/>
    <lineage>
        <taxon>Eukaryota</taxon>
        <taxon>Viridiplantae</taxon>
        <taxon>Streptophyta</taxon>
        <taxon>Embryophyta</taxon>
        <taxon>Tracheophyta</taxon>
        <taxon>Spermatophyta</taxon>
        <taxon>Magnoliopsida</taxon>
        <taxon>Magnoliidae</taxon>
        <taxon>Laurales</taxon>
        <taxon>Lauraceae</taxon>
        <taxon>Cinnamomum</taxon>
    </lineage>
</organism>
<evidence type="ECO:0000256" key="12">
    <source>
        <dbReference type="ARBA" id="ARBA00022833"/>
    </source>
</evidence>
<dbReference type="CDD" id="cd20346">
    <property type="entry name" value="BRcat_RBR_ANKIB1"/>
    <property type="match status" value="1"/>
</dbReference>
<dbReference type="InterPro" id="IPR054694">
    <property type="entry name" value="Parkin-like_IBR"/>
</dbReference>
<dbReference type="Proteomes" id="UP000283530">
    <property type="component" value="Unassembled WGS sequence"/>
</dbReference>
<dbReference type="Pfam" id="PF19422">
    <property type="entry name" value="Ariadne"/>
    <property type="match status" value="1"/>
</dbReference>
<dbReference type="Pfam" id="PF22605">
    <property type="entry name" value="IBR_2"/>
    <property type="match status" value="1"/>
</dbReference>
<keyword evidence="10 13" id="KW-0863">Zinc-finger</keyword>
<evidence type="ECO:0000313" key="16">
    <source>
        <dbReference type="EMBL" id="RWR95662.1"/>
    </source>
</evidence>
<evidence type="ECO:0000256" key="13">
    <source>
        <dbReference type="PROSITE-ProRule" id="PRU00175"/>
    </source>
</evidence>
<evidence type="ECO:0000256" key="11">
    <source>
        <dbReference type="ARBA" id="ARBA00022786"/>
    </source>
</evidence>
<dbReference type="InterPro" id="IPR013083">
    <property type="entry name" value="Znf_RING/FYVE/PHD"/>
</dbReference>
<dbReference type="PROSITE" id="PS50089">
    <property type="entry name" value="ZF_RING_2"/>
    <property type="match status" value="1"/>
</dbReference>
<gene>
    <name evidence="16" type="ORF">CKAN_02501600</name>
</gene>
<dbReference type="Gene3D" id="1.20.120.1750">
    <property type="match status" value="1"/>
</dbReference>
<keyword evidence="9" id="KW-0677">Repeat</keyword>
<evidence type="ECO:0000259" key="14">
    <source>
        <dbReference type="PROSITE" id="PS50089"/>
    </source>
</evidence>
<dbReference type="GO" id="GO:0061630">
    <property type="term" value="F:ubiquitin protein ligase activity"/>
    <property type="evidence" value="ECO:0007669"/>
    <property type="project" value="UniProtKB-EC"/>
</dbReference>
<dbReference type="Pfam" id="PF21235">
    <property type="entry name" value="UBA_ARI1"/>
    <property type="match status" value="1"/>
</dbReference>
<dbReference type="EC" id="2.3.2.31" evidence="6"/>
<evidence type="ECO:0000256" key="1">
    <source>
        <dbReference type="ARBA" id="ARBA00001798"/>
    </source>
</evidence>
<comment type="function">
    <text evidence="3">Might act as an E3 ubiquitin-protein ligase, or as part of E3 complex, which accepts ubiquitin from specific E2 ubiquitin-conjugating enzymes and then transfers it to substrates.</text>
</comment>
<dbReference type="SMART" id="SM00647">
    <property type="entry name" value="IBR"/>
    <property type="match status" value="2"/>
</dbReference>
<dbReference type="InterPro" id="IPR044066">
    <property type="entry name" value="TRIAD_supradom"/>
</dbReference>
<feature type="domain" description="RING-type" evidence="14">
    <location>
        <begin position="117"/>
        <end position="165"/>
    </location>
</feature>
<evidence type="ECO:0000313" key="17">
    <source>
        <dbReference type="Proteomes" id="UP000283530"/>
    </source>
</evidence>
<keyword evidence="11" id="KW-0833">Ubl conjugation pathway</keyword>
<evidence type="ECO:0000256" key="7">
    <source>
        <dbReference type="ARBA" id="ARBA00022679"/>
    </source>
</evidence>
<dbReference type="CDD" id="cd22586">
    <property type="entry name" value="Rcat_RBR_ARI1-like"/>
    <property type="match status" value="1"/>
</dbReference>
<dbReference type="GO" id="GO:0008270">
    <property type="term" value="F:zinc ion binding"/>
    <property type="evidence" value="ECO:0007669"/>
    <property type="project" value="UniProtKB-KW"/>
</dbReference>
<dbReference type="CDD" id="cd16773">
    <property type="entry name" value="RING-HC_RBR_TRIAD1"/>
    <property type="match status" value="1"/>
</dbReference>